<reference evidence="16" key="1">
    <citation type="submission" date="2025-08" db="UniProtKB">
        <authorList>
            <consortium name="RefSeq"/>
        </authorList>
    </citation>
    <scope>IDENTIFICATION</scope>
    <source>
        <tissue evidence="16">Sperm</tissue>
    </source>
</reference>
<evidence type="ECO:0000256" key="8">
    <source>
        <dbReference type="ARBA" id="ARBA00023224"/>
    </source>
</evidence>
<keyword evidence="4" id="KW-0963">Cytoplasm</keyword>
<evidence type="ECO:0000256" key="6">
    <source>
        <dbReference type="ARBA" id="ARBA00022963"/>
    </source>
</evidence>
<evidence type="ECO:0000256" key="10">
    <source>
        <dbReference type="RuleBase" id="RU361133"/>
    </source>
</evidence>
<dbReference type="Pfam" id="PF09279">
    <property type="entry name" value="EF-hand_like"/>
    <property type="match status" value="1"/>
</dbReference>
<feature type="region of interest" description="Disordered" evidence="11">
    <location>
        <begin position="508"/>
        <end position="534"/>
    </location>
</feature>
<dbReference type="InterPro" id="IPR000008">
    <property type="entry name" value="C2_dom"/>
</dbReference>
<dbReference type="KEGG" id="pmrn:116947917"/>
<keyword evidence="7 10" id="KW-0443">Lipid metabolism</keyword>
<dbReference type="Pfam" id="PF13499">
    <property type="entry name" value="EF-hand_7"/>
    <property type="match status" value="1"/>
</dbReference>
<comment type="cofactor">
    <cofactor evidence="1">
        <name>Ca(2+)</name>
        <dbReference type="ChEBI" id="CHEBI:29108"/>
    </cofactor>
</comment>
<dbReference type="PROSITE" id="PS50008">
    <property type="entry name" value="PIPLC_Y_DOMAIN"/>
    <property type="match status" value="1"/>
</dbReference>
<feature type="domain" description="PI-PLC Y-box" evidence="13">
    <location>
        <begin position="654"/>
        <end position="744"/>
    </location>
</feature>
<evidence type="ECO:0000259" key="14">
    <source>
        <dbReference type="PROSITE" id="PS50222"/>
    </source>
</evidence>
<dbReference type="GO" id="GO:0005737">
    <property type="term" value="C:cytoplasm"/>
    <property type="evidence" value="ECO:0007669"/>
    <property type="project" value="UniProtKB-SubCell"/>
</dbReference>
<dbReference type="Gene3D" id="1.10.238.10">
    <property type="entry name" value="EF-hand"/>
    <property type="match status" value="2"/>
</dbReference>
<gene>
    <name evidence="16" type="primary">LOC116947917</name>
</gene>
<feature type="compositionally biased region" description="Basic and acidic residues" evidence="11">
    <location>
        <begin position="598"/>
        <end position="611"/>
    </location>
</feature>
<dbReference type="Gene3D" id="2.60.40.150">
    <property type="entry name" value="C2 domain"/>
    <property type="match status" value="1"/>
</dbReference>
<feature type="compositionally biased region" description="Polar residues" evidence="11">
    <location>
        <begin position="926"/>
        <end position="966"/>
    </location>
</feature>
<dbReference type="InterPro" id="IPR035892">
    <property type="entry name" value="C2_domain_sf"/>
</dbReference>
<dbReference type="GO" id="GO:0046488">
    <property type="term" value="P:phosphatidylinositol metabolic process"/>
    <property type="evidence" value="ECO:0007669"/>
    <property type="project" value="TreeGrafter"/>
</dbReference>
<dbReference type="SMART" id="SM00148">
    <property type="entry name" value="PLCXc"/>
    <property type="match status" value="1"/>
</dbReference>
<evidence type="ECO:0000313" key="15">
    <source>
        <dbReference type="Proteomes" id="UP001318040"/>
    </source>
</evidence>
<keyword evidence="6 10" id="KW-0442">Lipid degradation</keyword>
<dbReference type="SMART" id="SM00149">
    <property type="entry name" value="PLCYc"/>
    <property type="match status" value="1"/>
</dbReference>
<dbReference type="GO" id="GO:0005509">
    <property type="term" value="F:calcium ion binding"/>
    <property type="evidence" value="ECO:0007669"/>
    <property type="project" value="InterPro"/>
</dbReference>
<dbReference type="PANTHER" id="PTHR10336:SF80">
    <property type="entry name" value="C2 DOMAIN-CONTAINING PROTEIN"/>
    <property type="match status" value="1"/>
</dbReference>
<dbReference type="CDD" id="cd08558">
    <property type="entry name" value="PI-PLCc_eukaryota"/>
    <property type="match status" value="1"/>
</dbReference>
<dbReference type="InterPro" id="IPR018247">
    <property type="entry name" value="EF_Hand_1_Ca_BS"/>
</dbReference>
<dbReference type="InterPro" id="IPR002048">
    <property type="entry name" value="EF_hand_dom"/>
</dbReference>
<dbReference type="Gene3D" id="2.30.29.30">
    <property type="entry name" value="Pleckstrin-homology domain (PH domain)/Phosphotyrosine-binding domain (PTB)"/>
    <property type="match status" value="1"/>
</dbReference>
<dbReference type="InterPro" id="IPR011992">
    <property type="entry name" value="EF-hand-dom_pair"/>
</dbReference>
<evidence type="ECO:0000256" key="2">
    <source>
        <dbReference type="ARBA" id="ARBA00004496"/>
    </source>
</evidence>
<feature type="region of interest" description="Disordered" evidence="11">
    <location>
        <begin position="568"/>
        <end position="626"/>
    </location>
</feature>
<evidence type="ECO:0000256" key="9">
    <source>
        <dbReference type="ARBA" id="ARBA00023674"/>
    </source>
</evidence>
<dbReference type="Pfam" id="PF00388">
    <property type="entry name" value="PI-PLC-X"/>
    <property type="match status" value="1"/>
</dbReference>
<dbReference type="InterPro" id="IPR001192">
    <property type="entry name" value="PI-PLC_fam"/>
</dbReference>
<dbReference type="AlphaFoldDB" id="A0AAJ7X3P4"/>
<evidence type="ECO:0000259" key="13">
    <source>
        <dbReference type="PROSITE" id="PS50008"/>
    </source>
</evidence>
<dbReference type="GO" id="GO:0016042">
    <property type="term" value="P:lipid catabolic process"/>
    <property type="evidence" value="ECO:0007669"/>
    <property type="project" value="UniProtKB-KW"/>
</dbReference>
<dbReference type="Pfam" id="PF00387">
    <property type="entry name" value="PI-PLC-Y"/>
    <property type="match status" value="1"/>
</dbReference>
<evidence type="ECO:0000256" key="5">
    <source>
        <dbReference type="ARBA" id="ARBA00022837"/>
    </source>
</evidence>
<evidence type="ECO:0000256" key="4">
    <source>
        <dbReference type="ARBA" id="ARBA00022490"/>
    </source>
</evidence>
<evidence type="ECO:0000256" key="7">
    <source>
        <dbReference type="ARBA" id="ARBA00023098"/>
    </source>
</evidence>
<evidence type="ECO:0000256" key="1">
    <source>
        <dbReference type="ARBA" id="ARBA00001913"/>
    </source>
</evidence>
<evidence type="ECO:0000256" key="11">
    <source>
        <dbReference type="SAM" id="MobiDB-lite"/>
    </source>
</evidence>
<dbReference type="PROSITE" id="PS50222">
    <property type="entry name" value="EF_HAND_2"/>
    <property type="match status" value="1"/>
</dbReference>
<dbReference type="GeneID" id="116947917"/>
<evidence type="ECO:0000259" key="12">
    <source>
        <dbReference type="PROSITE" id="PS50004"/>
    </source>
</evidence>
<dbReference type="InterPro" id="IPR001711">
    <property type="entry name" value="PLipase_C_Pinositol-sp_Y"/>
</dbReference>
<dbReference type="FunFam" id="2.60.40.150:FF:000018">
    <property type="entry name" value="Phosphoinositide phospholipase C"/>
    <property type="match status" value="1"/>
</dbReference>
<dbReference type="PROSITE" id="PS50007">
    <property type="entry name" value="PIPLC_X_DOMAIN"/>
    <property type="match status" value="1"/>
</dbReference>
<proteinExistence type="predicted"/>
<dbReference type="InterPro" id="IPR011993">
    <property type="entry name" value="PH-like_dom_sf"/>
</dbReference>
<evidence type="ECO:0000313" key="16">
    <source>
        <dbReference type="RefSeq" id="XP_032820115.1"/>
    </source>
</evidence>
<keyword evidence="8" id="KW-0807">Transducer</keyword>
<dbReference type="Proteomes" id="UP001318040">
    <property type="component" value="Chromosome 31"/>
</dbReference>
<dbReference type="SMART" id="SM00239">
    <property type="entry name" value="C2"/>
    <property type="match status" value="1"/>
</dbReference>
<dbReference type="SUPFAM" id="SSF51695">
    <property type="entry name" value="PLC-like phosphodiesterases"/>
    <property type="match status" value="1"/>
</dbReference>
<sequence length="966" mass="106184">MGCFEGNLERCVSIMQAGSTMLKLRPGSRAVAWHSLAWHPVPRVFYLDESRRCICWHPSRKRHKAAICIDAVREVRQGWPVGAPSGAFRPEVSTFAPYDFSAPPPGGRGAGVDAALGPVDATVGGRGAFGQPDSTCVLSVFYGAVDGPLVLMTACREQALAWRVGLTMIMAGMNLGSPSSGPTLHCHQQLLVRTFAAADRNGDGRLALDEIRALLSSLNLRLSRQRLHDLIQATDVDNDRGFLSFVEFSSFYALMSSRRDLLMLMNRHVHKTQPWQSDASGHFDRKPLWNVGDLARFMTEEQKVPGVTRAMCLEIIDSMEPNAENRRHGCLSLEGLTAYLCGPAGDAVDPAHGSVHQDMGLPLTRYCIASSHNTYLTGDQVTSRACADSYASVLRAGCRCVEVDSWDGPDGEPMVTHGRTLTTRIPFQDVLRCIGAHSFTHNPYPVIVSLENHCSLAQQDKMAHYLQSILGDLLLLPSDLPTADAQWPSPQSLMGKILLKGKKISVTTQGVDDDESESETSANHAQGGGAAGVRPCADEVAVHREGRATVRRSRSLLGLLPRRKAQNCREKAIGSDRGDKLPGSTKRPVAYTVSSPCKPREPRREPRREPSPRAGPPIPRARTPRLSRALSELTACSRARGAIDVGSHGPPPRWSVTSFAERQASALASEHARELAAFTSARLARVYPSAHRMSSSNYDPEPFWNAGTQMVSLNYQTEGRPMQLNRAKFAANGNCGYVLKPAEMCTGHFNPLSDDPYRGRARTYLRVRVISGQRLPKPAVSRLPSRDEIIDPYVEVEVVGLPVDSAVRRTRVVDDNGFQPLWDETLVFIIHMPELAMVRFVVWDDDPIGRNFIGQKTIALSSILPGYRHVRLESLSEASIFVYVTVEQIHGKARQASNLMRALGSKSRECGVGDAPRRKHGMRATPWTSSMHRLPWTSTDHPLSVNTPRSGSQPRQISSQYGTQEH</sequence>
<accession>A0AAJ7X3P4</accession>
<feature type="domain" description="C2" evidence="12">
    <location>
        <begin position="743"/>
        <end position="874"/>
    </location>
</feature>
<organism evidence="15 16">
    <name type="scientific">Petromyzon marinus</name>
    <name type="common">Sea lamprey</name>
    <dbReference type="NCBI Taxonomy" id="7757"/>
    <lineage>
        <taxon>Eukaryota</taxon>
        <taxon>Metazoa</taxon>
        <taxon>Chordata</taxon>
        <taxon>Craniata</taxon>
        <taxon>Vertebrata</taxon>
        <taxon>Cyclostomata</taxon>
        <taxon>Hyperoartia</taxon>
        <taxon>Petromyzontiformes</taxon>
        <taxon>Petromyzontidae</taxon>
        <taxon>Petromyzon</taxon>
    </lineage>
</organism>
<dbReference type="InterPro" id="IPR015359">
    <property type="entry name" value="PLC_EF-hand-like"/>
</dbReference>
<dbReference type="InterPro" id="IPR000909">
    <property type="entry name" value="PLipase_C_PInositol-sp_X_dom"/>
</dbReference>
<dbReference type="SUPFAM" id="SSF47473">
    <property type="entry name" value="EF-hand"/>
    <property type="match status" value="1"/>
</dbReference>
<name>A0AAJ7X3P4_PETMA</name>
<evidence type="ECO:0000256" key="3">
    <source>
        <dbReference type="ARBA" id="ARBA00012368"/>
    </source>
</evidence>
<dbReference type="GO" id="GO:0004435">
    <property type="term" value="F:phosphatidylinositol-4,5-bisphosphate phospholipase C activity"/>
    <property type="evidence" value="ECO:0007669"/>
    <property type="project" value="UniProtKB-EC"/>
</dbReference>
<dbReference type="Pfam" id="PF00168">
    <property type="entry name" value="C2"/>
    <property type="match status" value="1"/>
</dbReference>
<dbReference type="Gene3D" id="3.20.20.190">
    <property type="entry name" value="Phosphatidylinositol (PI) phosphodiesterase"/>
    <property type="match status" value="1"/>
</dbReference>
<feature type="domain" description="EF-hand" evidence="14">
    <location>
        <begin position="186"/>
        <end position="221"/>
    </location>
</feature>
<dbReference type="PANTHER" id="PTHR10336">
    <property type="entry name" value="PHOSPHOINOSITIDE-SPECIFIC PHOSPHOLIPASE C FAMILY PROTEIN"/>
    <property type="match status" value="1"/>
</dbReference>
<keyword evidence="15" id="KW-1185">Reference proteome</keyword>
<dbReference type="InterPro" id="IPR017946">
    <property type="entry name" value="PLC-like_Pdiesterase_TIM-brl"/>
</dbReference>
<dbReference type="SMART" id="SM00054">
    <property type="entry name" value="EFh"/>
    <property type="match status" value="2"/>
</dbReference>
<dbReference type="GO" id="GO:0051209">
    <property type="term" value="P:release of sequestered calcium ion into cytosol"/>
    <property type="evidence" value="ECO:0007669"/>
    <property type="project" value="TreeGrafter"/>
</dbReference>
<keyword evidence="5" id="KW-0106">Calcium</keyword>
<dbReference type="PROSITE" id="PS50004">
    <property type="entry name" value="C2"/>
    <property type="match status" value="1"/>
</dbReference>
<comment type="subcellular location">
    <subcellularLocation>
        <location evidence="2">Cytoplasm</location>
    </subcellularLocation>
</comment>
<keyword evidence="10" id="KW-0378">Hydrolase</keyword>
<dbReference type="PROSITE" id="PS00018">
    <property type="entry name" value="EF_HAND_1"/>
    <property type="match status" value="1"/>
</dbReference>
<dbReference type="FunFam" id="1.10.238.10:FF:000005">
    <property type="entry name" value="Phosphoinositide phospholipase C"/>
    <property type="match status" value="1"/>
</dbReference>
<dbReference type="PRINTS" id="PR00390">
    <property type="entry name" value="PHPHLIPASEC"/>
</dbReference>
<comment type="catalytic activity">
    <reaction evidence="9">
        <text>a 1,2-diacyl-sn-glycero-3-phospho-(1D-myo-inositol-4,5-bisphosphate) + H2O = 1D-myo-inositol 1,4,5-trisphosphate + a 1,2-diacyl-sn-glycerol + H(+)</text>
        <dbReference type="Rhea" id="RHEA:33179"/>
        <dbReference type="ChEBI" id="CHEBI:15377"/>
        <dbReference type="ChEBI" id="CHEBI:15378"/>
        <dbReference type="ChEBI" id="CHEBI:17815"/>
        <dbReference type="ChEBI" id="CHEBI:58456"/>
        <dbReference type="ChEBI" id="CHEBI:203600"/>
        <dbReference type="EC" id="3.1.4.11"/>
    </reaction>
    <physiologicalReaction direction="left-to-right" evidence="9">
        <dbReference type="Rhea" id="RHEA:33180"/>
    </physiologicalReaction>
</comment>
<dbReference type="GO" id="GO:0048015">
    <property type="term" value="P:phosphatidylinositol-mediated signaling"/>
    <property type="evidence" value="ECO:0007669"/>
    <property type="project" value="TreeGrafter"/>
</dbReference>
<feature type="compositionally biased region" description="Basic and acidic residues" evidence="11">
    <location>
        <begin position="568"/>
        <end position="580"/>
    </location>
</feature>
<feature type="region of interest" description="Disordered" evidence="11">
    <location>
        <begin position="908"/>
        <end position="966"/>
    </location>
</feature>
<dbReference type="EC" id="3.1.4.11" evidence="3 10"/>
<dbReference type="CDD" id="cd00275">
    <property type="entry name" value="C2_PLC_like"/>
    <property type="match status" value="1"/>
</dbReference>
<dbReference type="SUPFAM" id="SSF49562">
    <property type="entry name" value="C2 domain (Calcium/lipid-binding domain, CaLB)"/>
    <property type="match status" value="1"/>
</dbReference>
<dbReference type="RefSeq" id="XP_032820115.1">
    <property type="nucleotide sequence ID" value="XM_032964224.1"/>
</dbReference>
<protein>
    <recommendedName>
        <fullName evidence="3 10">Phosphoinositide phospholipase C</fullName>
        <ecNumber evidence="3 10">3.1.4.11</ecNumber>
    </recommendedName>
</protein>